<dbReference type="Proteomes" id="UP000093053">
    <property type="component" value="Chromosome"/>
</dbReference>
<keyword evidence="2" id="KW-1185">Reference proteome</keyword>
<proteinExistence type="predicted"/>
<dbReference type="KEGG" id="led:BBK82_03120"/>
<dbReference type="Pfam" id="PF19730">
    <property type="entry name" value="DUF6221"/>
    <property type="match status" value="1"/>
</dbReference>
<dbReference type="EMBL" id="CP016793">
    <property type="protein sequence ID" value="ANZ35208.1"/>
    <property type="molecule type" value="Genomic_DNA"/>
</dbReference>
<protein>
    <submittedName>
        <fullName evidence="1">Uncharacterized protein</fullName>
    </submittedName>
</protein>
<evidence type="ECO:0000313" key="2">
    <source>
        <dbReference type="Proteomes" id="UP000093053"/>
    </source>
</evidence>
<reference evidence="1 2" key="1">
    <citation type="submission" date="2016-07" db="EMBL/GenBank/DDBJ databases">
        <title>Complete genome sequence of the Lentzea guizhouensis DHS C013.</title>
        <authorList>
            <person name="Cao C."/>
        </authorList>
    </citation>
    <scope>NUCLEOTIDE SEQUENCE [LARGE SCALE GENOMIC DNA]</scope>
    <source>
        <strain evidence="1 2">DHS C013</strain>
    </source>
</reference>
<dbReference type="RefSeq" id="WP_065913624.1">
    <property type="nucleotide sequence ID" value="NZ_CP016793.1"/>
</dbReference>
<name>A0A1B2HBV6_9PSEU</name>
<dbReference type="AlphaFoldDB" id="A0A1B2HBV6"/>
<organism evidence="1 2">
    <name type="scientific">Lentzea guizhouensis</name>
    <dbReference type="NCBI Taxonomy" id="1586287"/>
    <lineage>
        <taxon>Bacteria</taxon>
        <taxon>Bacillati</taxon>
        <taxon>Actinomycetota</taxon>
        <taxon>Actinomycetes</taxon>
        <taxon>Pseudonocardiales</taxon>
        <taxon>Pseudonocardiaceae</taxon>
        <taxon>Lentzea</taxon>
    </lineage>
</organism>
<evidence type="ECO:0000313" key="1">
    <source>
        <dbReference type="EMBL" id="ANZ35208.1"/>
    </source>
</evidence>
<sequence length="133" mass="14589">MTLSDLVELVLAAIEETEHCALAVQEGRRQWRVGEVGFEGYAVVDSKGGRVLRSDQLGVDHHIARNDPATTLRRCAADRKLLARGGPFCDCDERRQPTNPTTGLPIPHHYDCSAYEAAAVLAESYGIDTDIQI</sequence>
<gene>
    <name evidence="1" type="ORF">BBK82_03120</name>
</gene>
<dbReference type="OrthoDB" id="4290974at2"/>
<dbReference type="InterPro" id="IPR046193">
    <property type="entry name" value="DUF6221"/>
</dbReference>
<dbReference type="STRING" id="1586287.BBK82_03120"/>
<accession>A0A1B2HBV6</accession>